<keyword evidence="10 14" id="KW-0479">Metal-binding</keyword>
<evidence type="ECO:0000256" key="11">
    <source>
        <dbReference type="ARBA" id="ARBA00022759"/>
    </source>
</evidence>
<dbReference type="GO" id="GO:0043137">
    <property type="term" value="P:DNA replication, removal of RNA primer"/>
    <property type="evidence" value="ECO:0007669"/>
    <property type="project" value="TreeGrafter"/>
</dbReference>
<evidence type="ECO:0000256" key="7">
    <source>
        <dbReference type="ARBA" id="ARBA00019179"/>
    </source>
</evidence>
<evidence type="ECO:0000256" key="8">
    <source>
        <dbReference type="ARBA" id="ARBA00022490"/>
    </source>
</evidence>
<evidence type="ECO:0000256" key="2">
    <source>
        <dbReference type="ARBA" id="ARBA00001946"/>
    </source>
</evidence>
<dbReference type="Gene3D" id="3.30.420.10">
    <property type="entry name" value="Ribonuclease H-like superfamily/Ribonuclease H"/>
    <property type="match status" value="1"/>
</dbReference>
<dbReference type="GO" id="GO:0006298">
    <property type="term" value="P:mismatch repair"/>
    <property type="evidence" value="ECO:0007669"/>
    <property type="project" value="TreeGrafter"/>
</dbReference>
<keyword evidence="9 14" id="KW-0540">Nuclease</keyword>
<sequence length="256" mass="28028">MSEQKESAQARIQALRSASFEQLSDLCERYKDDERKQVQKALSTARRRYDREVHERKRVLAMYDLMHKIGGSGIIVGVDEVGRGAVAGPLTVAAVALPNEPIIWGLNDSKKLSPQRREELAVQIADCAIAIGIAHIENTSIDAAGMAVSLRMAMKQAVEETHSVPDAVLVDGNPMHIHPREHALVKGDARVACIAAASIVAKVTRDALMVAFDAQYPGYHFAESKGYASPDHIAAIQKLGLTPLHRRSFCQNFLNN</sequence>
<accession>A0A9D1L589</accession>
<proteinExistence type="inferred from homology"/>
<evidence type="ECO:0000256" key="12">
    <source>
        <dbReference type="ARBA" id="ARBA00022801"/>
    </source>
</evidence>
<comment type="cofactor">
    <cofactor evidence="14 15">
        <name>Mn(2+)</name>
        <dbReference type="ChEBI" id="CHEBI:29035"/>
    </cofactor>
    <cofactor evidence="14 15">
        <name>Mg(2+)</name>
        <dbReference type="ChEBI" id="CHEBI:18420"/>
    </cofactor>
    <text evidence="14 15">Manganese or magnesium. Binds 1 divalent metal ion per monomer in the absence of substrate. May bind a second metal ion after substrate binding.</text>
</comment>
<feature type="domain" description="RNase H type-2" evidence="17">
    <location>
        <begin position="73"/>
        <end position="256"/>
    </location>
</feature>
<evidence type="ECO:0000256" key="14">
    <source>
        <dbReference type="HAMAP-Rule" id="MF_00052"/>
    </source>
</evidence>
<dbReference type="Proteomes" id="UP000824078">
    <property type="component" value="Unassembled WGS sequence"/>
</dbReference>
<evidence type="ECO:0000313" key="19">
    <source>
        <dbReference type="Proteomes" id="UP000824078"/>
    </source>
</evidence>
<feature type="binding site" evidence="14 15">
    <location>
        <position position="80"/>
    </location>
    <ligand>
        <name>a divalent metal cation</name>
        <dbReference type="ChEBI" id="CHEBI:60240"/>
    </ligand>
</feature>
<evidence type="ECO:0000259" key="17">
    <source>
        <dbReference type="PROSITE" id="PS51975"/>
    </source>
</evidence>
<dbReference type="AlphaFoldDB" id="A0A9D1L589"/>
<evidence type="ECO:0000256" key="6">
    <source>
        <dbReference type="ARBA" id="ARBA00012180"/>
    </source>
</evidence>
<dbReference type="EC" id="3.1.26.4" evidence="6 14"/>
<dbReference type="NCBIfam" id="NF000594">
    <property type="entry name" value="PRK00015.1-1"/>
    <property type="match status" value="1"/>
</dbReference>
<comment type="cofactor">
    <cofactor evidence="2">
        <name>Mg(2+)</name>
        <dbReference type="ChEBI" id="CHEBI:18420"/>
    </cofactor>
</comment>
<evidence type="ECO:0000256" key="10">
    <source>
        <dbReference type="ARBA" id="ARBA00022723"/>
    </source>
</evidence>
<organism evidence="18 19">
    <name type="scientific">Candidatus Coprovicinus avistercoris</name>
    <dbReference type="NCBI Taxonomy" id="2840754"/>
    <lineage>
        <taxon>Bacteria</taxon>
        <taxon>Bacillati</taxon>
        <taxon>Actinomycetota</taxon>
        <taxon>Coriobacteriia</taxon>
        <taxon>Coriobacteriales</taxon>
        <taxon>Coriobacteriaceae</taxon>
        <taxon>Coriobacteriaceae incertae sedis</taxon>
        <taxon>Candidatus Coprovicinus</taxon>
    </lineage>
</organism>
<reference evidence="18" key="1">
    <citation type="submission" date="2020-10" db="EMBL/GenBank/DDBJ databases">
        <authorList>
            <person name="Gilroy R."/>
        </authorList>
    </citation>
    <scope>NUCLEOTIDE SEQUENCE</scope>
    <source>
        <strain evidence="18">ChiHjej12B11-29160</strain>
    </source>
</reference>
<name>A0A9D1L589_9ACTN</name>
<dbReference type="SUPFAM" id="SSF53098">
    <property type="entry name" value="Ribonuclease H-like"/>
    <property type="match status" value="1"/>
</dbReference>
<evidence type="ECO:0000256" key="4">
    <source>
        <dbReference type="ARBA" id="ARBA00004496"/>
    </source>
</evidence>
<evidence type="ECO:0000256" key="15">
    <source>
        <dbReference type="PROSITE-ProRule" id="PRU01319"/>
    </source>
</evidence>
<dbReference type="InterPro" id="IPR036397">
    <property type="entry name" value="RNaseH_sf"/>
</dbReference>
<dbReference type="GO" id="GO:0005737">
    <property type="term" value="C:cytoplasm"/>
    <property type="evidence" value="ECO:0007669"/>
    <property type="project" value="UniProtKB-SubCell"/>
</dbReference>
<keyword evidence="12 14" id="KW-0378">Hydrolase</keyword>
<comment type="subcellular location">
    <subcellularLocation>
        <location evidence="4 14">Cytoplasm</location>
    </subcellularLocation>
</comment>
<keyword evidence="13 14" id="KW-0464">Manganese</keyword>
<evidence type="ECO:0000313" key="18">
    <source>
        <dbReference type="EMBL" id="HIU23783.1"/>
    </source>
</evidence>
<comment type="similarity">
    <text evidence="5 14 16">Belongs to the RNase HII family.</text>
</comment>
<dbReference type="GO" id="GO:0032299">
    <property type="term" value="C:ribonuclease H2 complex"/>
    <property type="evidence" value="ECO:0007669"/>
    <property type="project" value="TreeGrafter"/>
</dbReference>
<dbReference type="InterPro" id="IPR001352">
    <property type="entry name" value="RNase_HII/HIII"/>
</dbReference>
<dbReference type="GO" id="GO:0030145">
    <property type="term" value="F:manganese ion binding"/>
    <property type="evidence" value="ECO:0007669"/>
    <property type="project" value="UniProtKB-UniRule"/>
</dbReference>
<comment type="catalytic activity">
    <reaction evidence="1 14 15 16">
        <text>Endonucleolytic cleavage to 5'-phosphomonoester.</text>
        <dbReference type="EC" id="3.1.26.4"/>
    </reaction>
</comment>
<dbReference type="EMBL" id="DVMQ01000007">
    <property type="protein sequence ID" value="HIU23783.1"/>
    <property type="molecule type" value="Genomic_DNA"/>
</dbReference>
<dbReference type="InterPro" id="IPR022898">
    <property type="entry name" value="RNase_HII"/>
</dbReference>
<evidence type="ECO:0000256" key="5">
    <source>
        <dbReference type="ARBA" id="ARBA00007383"/>
    </source>
</evidence>
<dbReference type="PROSITE" id="PS51975">
    <property type="entry name" value="RNASE_H_2"/>
    <property type="match status" value="1"/>
</dbReference>
<dbReference type="GO" id="GO:0003723">
    <property type="term" value="F:RNA binding"/>
    <property type="evidence" value="ECO:0007669"/>
    <property type="project" value="UniProtKB-UniRule"/>
</dbReference>
<comment type="caution">
    <text evidence="18">The sequence shown here is derived from an EMBL/GenBank/DDBJ whole genome shotgun (WGS) entry which is preliminary data.</text>
</comment>
<evidence type="ECO:0000256" key="16">
    <source>
        <dbReference type="RuleBase" id="RU003515"/>
    </source>
</evidence>
<dbReference type="InterPro" id="IPR012337">
    <property type="entry name" value="RNaseH-like_sf"/>
</dbReference>
<feature type="binding site" evidence="14 15">
    <location>
        <position position="79"/>
    </location>
    <ligand>
        <name>a divalent metal cation</name>
        <dbReference type="ChEBI" id="CHEBI:60240"/>
    </ligand>
</feature>
<comment type="function">
    <text evidence="3 14 16">Endonuclease that specifically degrades the RNA of RNA-DNA hybrids.</text>
</comment>
<protein>
    <recommendedName>
        <fullName evidence="7 14">Ribonuclease HII</fullName>
        <shortName evidence="14">RNase HII</shortName>
        <ecNumber evidence="6 14">3.1.26.4</ecNumber>
    </recommendedName>
</protein>
<keyword evidence="8 14" id="KW-0963">Cytoplasm</keyword>
<evidence type="ECO:0000256" key="13">
    <source>
        <dbReference type="ARBA" id="ARBA00023211"/>
    </source>
</evidence>
<evidence type="ECO:0000256" key="9">
    <source>
        <dbReference type="ARBA" id="ARBA00022722"/>
    </source>
</evidence>
<dbReference type="Pfam" id="PF01351">
    <property type="entry name" value="RNase_HII"/>
    <property type="match status" value="1"/>
</dbReference>
<evidence type="ECO:0000256" key="1">
    <source>
        <dbReference type="ARBA" id="ARBA00000077"/>
    </source>
</evidence>
<dbReference type="HAMAP" id="MF_00052_B">
    <property type="entry name" value="RNase_HII_B"/>
    <property type="match status" value="1"/>
</dbReference>
<reference evidence="18" key="2">
    <citation type="journal article" date="2021" name="PeerJ">
        <title>Extensive microbial diversity within the chicken gut microbiome revealed by metagenomics and culture.</title>
        <authorList>
            <person name="Gilroy R."/>
            <person name="Ravi A."/>
            <person name="Getino M."/>
            <person name="Pursley I."/>
            <person name="Horton D.L."/>
            <person name="Alikhan N.F."/>
            <person name="Baker D."/>
            <person name="Gharbi K."/>
            <person name="Hall N."/>
            <person name="Watson M."/>
            <person name="Adriaenssens E.M."/>
            <person name="Foster-Nyarko E."/>
            <person name="Jarju S."/>
            <person name="Secka A."/>
            <person name="Antonio M."/>
            <person name="Oren A."/>
            <person name="Chaudhuri R.R."/>
            <person name="La Ragione R."/>
            <person name="Hildebrand F."/>
            <person name="Pallen M.J."/>
        </authorList>
    </citation>
    <scope>NUCLEOTIDE SEQUENCE</scope>
    <source>
        <strain evidence="18">ChiHjej12B11-29160</strain>
    </source>
</reference>
<dbReference type="GO" id="GO:0004523">
    <property type="term" value="F:RNA-DNA hybrid ribonuclease activity"/>
    <property type="evidence" value="ECO:0007669"/>
    <property type="project" value="UniProtKB-UniRule"/>
</dbReference>
<keyword evidence="11 14" id="KW-0255">Endonuclease</keyword>
<dbReference type="CDD" id="cd07182">
    <property type="entry name" value="RNase_HII_bacteria_HII_like"/>
    <property type="match status" value="1"/>
</dbReference>
<dbReference type="InterPro" id="IPR024567">
    <property type="entry name" value="RNase_HII/HIII_dom"/>
</dbReference>
<dbReference type="NCBIfam" id="NF000595">
    <property type="entry name" value="PRK00015.1-3"/>
    <property type="match status" value="1"/>
</dbReference>
<dbReference type="PANTHER" id="PTHR10954">
    <property type="entry name" value="RIBONUCLEASE H2 SUBUNIT A"/>
    <property type="match status" value="1"/>
</dbReference>
<evidence type="ECO:0000256" key="3">
    <source>
        <dbReference type="ARBA" id="ARBA00004065"/>
    </source>
</evidence>
<gene>
    <name evidence="14" type="primary">rnhB</name>
    <name evidence="18" type="ORF">IAD17_02515</name>
</gene>
<dbReference type="PANTHER" id="PTHR10954:SF18">
    <property type="entry name" value="RIBONUCLEASE HII"/>
    <property type="match status" value="1"/>
</dbReference>
<feature type="binding site" evidence="14 15">
    <location>
        <position position="171"/>
    </location>
    <ligand>
        <name>a divalent metal cation</name>
        <dbReference type="ChEBI" id="CHEBI:60240"/>
    </ligand>
</feature>